<dbReference type="SUPFAM" id="SSF53383">
    <property type="entry name" value="PLP-dependent transferases"/>
    <property type="match status" value="1"/>
</dbReference>
<reference evidence="4 5" key="1">
    <citation type="submission" date="2019-08" db="EMBL/GenBank/DDBJ databases">
        <title>Hyperibacter terrae gen. nov., sp. nov. and Hyperibacter viscosus sp. nov., two new members in the family Rhodospirillaceae isolated from the rhizosphere of Hypericum perforatum.</title>
        <authorList>
            <person name="Noviana Z."/>
        </authorList>
    </citation>
    <scope>NUCLEOTIDE SEQUENCE [LARGE SCALE GENOMIC DNA]</scope>
    <source>
        <strain evidence="4 5">R5959</strain>
    </source>
</reference>
<evidence type="ECO:0000313" key="5">
    <source>
        <dbReference type="Proteomes" id="UP000325797"/>
    </source>
</evidence>
<dbReference type="EMBL" id="CP042582">
    <property type="protein sequence ID" value="QEX22083.1"/>
    <property type="molecule type" value="Genomic_DNA"/>
</dbReference>
<accession>A0A5J6MYP8</accession>
<comment type="similarity">
    <text evidence="3">Belongs to the DegT/DnrJ/EryC1 family.</text>
</comment>
<name>A0A5J6MYP8_9PROT</name>
<dbReference type="PANTHER" id="PTHR30244:SF42">
    <property type="entry name" value="UDP-2-ACETAMIDO-2-DEOXY-3-OXO-D-GLUCURONATE AMINOTRANSFERASE"/>
    <property type="match status" value="1"/>
</dbReference>
<feature type="modified residue" description="N6-(pyridoxal phosphate)lysine" evidence="2">
    <location>
        <position position="159"/>
    </location>
</feature>
<evidence type="ECO:0000256" key="2">
    <source>
        <dbReference type="PIRSR" id="PIRSR000390-2"/>
    </source>
</evidence>
<keyword evidence="2 3" id="KW-0663">Pyridoxal phosphate</keyword>
<dbReference type="AlphaFoldDB" id="A0A5J6MYP8"/>
<dbReference type="Gene3D" id="3.40.640.10">
    <property type="entry name" value="Type I PLP-dependent aspartate aminotransferase-like (Major domain)"/>
    <property type="match status" value="1"/>
</dbReference>
<dbReference type="GO" id="GO:0008483">
    <property type="term" value="F:transaminase activity"/>
    <property type="evidence" value="ECO:0007669"/>
    <property type="project" value="UniProtKB-KW"/>
</dbReference>
<keyword evidence="4" id="KW-0032">Aminotransferase</keyword>
<dbReference type="CDD" id="cd00616">
    <property type="entry name" value="AHBA_syn"/>
    <property type="match status" value="1"/>
</dbReference>
<evidence type="ECO:0000313" key="4">
    <source>
        <dbReference type="EMBL" id="QEX22083.1"/>
    </source>
</evidence>
<dbReference type="InterPro" id="IPR015424">
    <property type="entry name" value="PyrdxlP-dep_Trfase"/>
</dbReference>
<dbReference type="InterPro" id="IPR015421">
    <property type="entry name" value="PyrdxlP-dep_Trfase_major"/>
</dbReference>
<dbReference type="Gene3D" id="3.90.1150.10">
    <property type="entry name" value="Aspartate Aminotransferase, domain 1"/>
    <property type="match status" value="1"/>
</dbReference>
<keyword evidence="4" id="KW-0808">Transferase</keyword>
<dbReference type="InterPro" id="IPR000653">
    <property type="entry name" value="DegT/StrS_aminotransferase"/>
</dbReference>
<dbReference type="GO" id="GO:0030170">
    <property type="term" value="F:pyridoxal phosphate binding"/>
    <property type="evidence" value="ECO:0007669"/>
    <property type="project" value="TreeGrafter"/>
</dbReference>
<dbReference type="PIRSF" id="PIRSF000390">
    <property type="entry name" value="PLP_StrS"/>
    <property type="match status" value="1"/>
</dbReference>
<dbReference type="KEGG" id="hadh:FRZ61_20120"/>
<protein>
    <submittedName>
        <fullName evidence="4">Aminotransferase DegT</fullName>
    </submittedName>
</protein>
<evidence type="ECO:0000256" key="3">
    <source>
        <dbReference type="RuleBase" id="RU004508"/>
    </source>
</evidence>
<evidence type="ECO:0000256" key="1">
    <source>
        <dbReference type="PIRSR" id="PIRSR000390-1"/>
    </source>
</evidence>
<dbReference type="InterPro" id="IPR015422">
    <property type="entry name" value="PyrdxlP-dep_Trfase_small"/>
</dbReference>
<organism evidence="4 5">
    <name type="scientific">Hypericibacter adhaerens</name>
    <dbReference type="NCBI Taxonomy" id="2602016"/>
    <lineage>
        <taxon>Bacteria</taxon>
        <taxon>Pseudomonadati</taxon>
        <taxon>Pseudomonadota</taxon>
        <taxon>Alphaproteobacteria</taxon>
        <taxon>Rhodospirillales</taxon>
        <taxon>Dongiaceae</taxon>
        <taxon>Hypericibacter</taxon>
    </lineage>
</organism>
<dbReference type="Proteomes" id="UP000325797">
    <property type="component" value="Chromosome"/>
</dbReference>
<feature type="active site" description="Proton acceptor" evidence="1">
    <location>
        <position position="159"/>
    </location>
</feature>
<dbReference type="PANTHER" id="PTHR30244">
    <property type="entry name" value="TRANSAMINASE"/>
    <property type="match status" value="1"/>
</dbReference>
<keyword evidence="5" id="KW-1185">Reference proteome</keyword>
<proteinExistence type="inferred from homology"/>
<gene>
    <name evidence="4" type="ORF">FRZ61_20120</name>
</gene>
<sequence length="351" mass="36971">MGPEVLELEQQLAGFTGARHCISCANGTDALQMALRAREIGPGDAVIVPAFTFVAAAETVSLVGATPVFADVREEDFNLDPESIRPALAAARAAGLRPAGIIAVDLFGQPADYGRLEAIAEEEGLFLIADAAQSFGSALDGKRAGRFGHVTATSFFPSKPLGCYGDGGALFTDDDELAAILRSLRQHGQGEDRYDHQRVGINGRLDSIQAAVLLAKLETFGEEIVARQEVADEYGRALSAVAAVPVLRTGASSVWAQYTIRVLERDRVAAALKADGIPTAIHYPRPLHHQPAYAGSPIAATGLARSERLAGEVLSLPMHAYLDLATQDHIVASLHRAVGGTGLGRAASGYR</sequence>
<dbReference type="Pfam" id="PF01041">
    <property type="entry name" value="DegT_DnrJ_EryC1"/>
    <property type="match status" value="1"/>
</dbReference>
<dbReference type="GO" id="GO:0000271">
    <property type="term" value="P:polysaccharide biosynthetic process"/>
    <property type="evidence" value="ECO:0007669"/>
    <property type="project" value="TreeGrafter"/>
</dbReference>